<dbReference type="InterPro" id="IPR022385">
    <property type="entry name" value="Rhs_assc_core"/>
</dbReference>
<dbReference type="PANTHER" id="PTHR32305">
    <property type="match status" value="1"/>
</dbReference>
<name>A0A2K0T8F9_9HYPO</name>
<proteinExistence type="predicted"/>
<gene>
    <name evidence="1" type="ORF">TGAMA5MH_06406</name>
</gene>
<dbReference type="InterPro" id="IPR050708">
    <property type="entry name" value="T6SS_VgrG/RHS"/>
</dbReference>
<sequence>MAGKDTLYSQGFNFGSFVQDGVDPRTGQFTSSITLYETPAEIRNCTSFRLVLKFSPSNAEDIGFGKGWSLNLSQYHHSSPRSLVLSTGEHYQVAVDGGDLSVVDLKLRKFAFKKKESDFQIAHKDGRVELLSNHDNTWNYSVPTRLYAPHGRQLELVWTTIKGQPRLRKLLEGSEQLLVINYNDPNVEIVRGPTSAEPATFTALIKSGKLAEFWLPLKDKPRPKWVFDYETYGKNTCLSTITSPIGLVEKVRYKSDGHKVPKGGPSAAVPYVIQHIAEPGNQQPAIRTLYSYSSTNFLGYGGVDSWKSGQDNLYRVRDNYTYNATVSADGGQETTYTYNKFHLLVKSQQVKDRKQITQSITYHAKENVAFEHQPPQFQLPKTVVTNYRDLSDQKLSRDEQTQHDFDEWGNPTMDIQTNGVRTDRVYYSPKGESGSCPADPHLFQRYLKEQTVTPAKKPDPAPVRSTRHTYHEMATASGAPVASFVVIQKSTIFQDNKAISSIERDYFSGPGERDHGRLRQKTTTMMVSENRATVQNWAYRYTADKMLAISVKEQGFDGCQMEEERSYSLDHGSAVTQIDQAGIQTNFTYDEIGRITRTTVSPNTSHEATQTIDYTMTSKRAGYTKTVTDVKQVKTRHIFDGLQRLCQIERQDDDGDWDTNDTYTGTFRPVQQKSYDALGQCSQMVEIDWMRAPDGPKRQSLTYRYEYDGWGQACKVTESDGVVTLVATDPISQTQTESIEGLGKKRSRVEPGDVIVQTSLLEKDDTLYTSVDYANDGLGRRVQEKNGKGHVTQFSYDWFDRVSKTIWPDDSIATTQYADHSADPLPVSIHVQDDITSKQSYDGLGRVKTKDCGGRNTSYSYKGSSPKPSSITMPKRTEAIMAYDDALDYALKNMSVPDDQQTFEYNNKTGELIQSKNSYCTEDLKYLPSGLLKAEDIRLGQGNALSTLHTYSMNGRLQKYSNVHSQTQELKYDEHGRLKQLLQGSVTVTLDYDKASRLWKISVHDSQKGSTLGTEIVFDDFSRELERTIFRDSQPLYKLIQDYDVLDKLKTRELKDGDGGSLRKETFDYDNMGRLFDYQCKGSQLPVDERGRQLRRQTYGFTTTGGIAKVTTEYQDGSQNVAVYIYSDSDPDQLIQITNTHPDELGKITLEYDANGCLTRDEQGRIMEYNSMGSLTVVKSSDGSTVLSRYHYDARARLVCQEVPGKPDFHLYYRDSSLIAATRGDSQLSYVSDGASYWGQILQEDGQTAASLWASDAHQSTIATLDTRESNQVHTQWYTPYGFSTAGSAIAWNGQWRDPVTGWYHLGNGYRVYNPVLMRFHAPDSWTPFTSGEINPYAYCLCDPINRVDPTGHSSDSAGDSKKRSIAQLIVGLVVSILAAIFTEGASLAVEVGVLVGTGIASDVATGLIYDAASGTAPTWGSIGDDTLSSVIGNIVGLGVAKGAGKLFKSIGETIDQLLEGAAKLQHAGGARFLPVDKMSVNQLKSEQKWLSFERRGENLTEKGRAVRRARIEVIDSRLDNLAKQPEWKWVDTGLKESDKHLTSADTVAWRKYHDFRRLITENRLHPSTAAKHLGGSEYEPITPKPTHTIRLSKGHRLYFLLDQENRVVIIDQIGKHR</sequence>
<dbReference type="NCBIfam" id="TIGR03696">
    <property type="entry name" value="Rhs_assc_core"/>
    <property type="match status" value="1"/>
</dbReference>
<dbReference type="OrthoDB" id="442731at2759"/>
<reference evidence="1 2" key="1">
    <citation type="submission" date="2017-02" db="EMBL/GenBank/DDBJ databases">
        <title>Genomes of Trichoderma spp. with biocontrol activity.</title>
        <authorList>
            <person name="Gardiner D."/>
            <person name="Kazan K."/>
            <person name="Vos C."/>
            <person name="Harvey P."/>
        </authorList>
    </citation>
    <scope>NUCLEOTIDE SEQUENCE [LARGE SCALE GENOMIC DNA]</scope>
    <source>
        <strain evidence="1 2">A5MH</strain>
    </source>
</reference>
<dbReference type="PANTHER" id="PTHR32305:SF15">
    <property type="entry name" value="PROTEIN RHSA-RELATED"/>
    <property type="match status" value="1"/>
</dbReference>
<dbReference type="Gene3D" id="2.180.10.10">
    <property type="entry name" value="RHS repeat-associated core"/>
    <property type="match status" value="1"/>
</dbReference>
<evidence type="ECO:0008006" key="3">
    <source>
        <dbReference type="Google" id="ProtNLM"/>
    </source>
</evidence>
<evidence type="ECO:0000313" key="2">
    <source>
        <dbReference type="Proteomes" id="UP000236546"/>
    </source>
</evidence>
<dbReference type="EMBL" id="MTYH01000054">
    <property type="protein sequence ID" value="PNP41813.1"/>
    <property type="molecule type" value="Genomic_DNA"/>
</dbReference>
<dbReference type="Proteomes" id="UP000236546">
    <property type="component" value="Unassembled WGS sequence"/>
</dbReference>
<protein>
    <recommendedName>
        <fullName evidence="3">RHS repeat-associated core domain-containing protein</fullName>
    </recommendedName>
</protein>
<comment type="caution">
    <text evidence="1">The sequence shown here is derived from an EMBL/GenBank/DDBJ whole genome shotgun (WGS) entry which is preliminary data.</text>
</comment>
<evidence type="ECO:0000313" key="1">
    <source>
        <dbReference type="EMBL" id="PNP41813.1"/>
    </source>
</evidence>
<accession>A0A2K0T8F9</accession>
<organism evidence="1 2">
    <name type="scientific">Trichoderma gamsii</name>
    <dbReference type="NCBI Taxonomy" id="398673"/>
    <lineage>
        <taxon>Eukaryota</taxon>
        <taxon>Fungi</taxon>
        <taxon>Dikarya</taxon>
        <taxon>Ascomycota</taxon>
        <taxon>Pezizomycotina</taxon>
        <taxon>Sordariomycetes</taxon>
        <taxon>Hypocreomycetidae</taxon>
        <taxon>Hypocreales</taxon>
        <taxon>Hypocreaceae</taxon>
        <taxon>Trichoderma</taxon>
    </lineage>
</organism>